<accession>A0A928UXT4</accession>
<dbReference type="PANTHER" id="PTHR39184:SF1">
    <property type="entry name" value="PBSX PHAGE TERMINASE LARGE SUBUNIT"/>
    <property type="match status" value="1"/>
</dbReference>
<evidence type="ECO:0000259" key="1">
    <source>
        <dbReference type="Pfam" id="PF04466"/>
    </source>
</evidence>
<dbReference type="PANTHER" id="PTHR39184">
    <property type="match status" value="1"/>
</dbReference>
<evidence type="ECO:0000313" key="4">
    <source>
        <dbReference type="Proteomes" id="UP000616201"/>
    </source>
</evidence>
<gene>
    <name evidence="3" type="ORF">C4F49_02490</name>
</gene>
<dbReference type="Gene3D" id="3.40.50.300">
    <property type="entry name" value="P-loop containing nucleotide triphosphate hydrolases"/>
    <property type="match status" value="1"/>
</dbReference>
<dbReference type="Proteomes" id="UP000616201">
    <property type="component" value="Unassembled WGS sequence"/>
</dbReference>
<feature type="domain" description="Phage terminase large subunit N-terminal" evidence="1">
    <location>
        <begin position="21"/>
        <end position="222"/>
    </location>
</feature>
<feature type="domain" description="Phage terminase large subunit C-terminal" evidence="2">
    <location>
        <begin position="296"/>
        <end position="433"/>
    </location>
</feature>
<dbReference type="EMBL" id="PRDK01000001">
    <property type="protein sequence ID" value="MBE8712549.1"/>
    <property type="molecule type" value="Genomic_DNA"/>
</dbReference>
<organism evidence="3 4">
    <name type="scientific">Sphingobacterium hungaricum</name>
    <dbReference type="NCBI Taxonomy" id="2082723"/>
    <lineage>
        <taxon>Bacteria</taxon>
        <taxon>Pseudomonadati</taxon>
        <taxon>Bacteroidota</taxon>
        <taxon>Sphingobacteriia</taxon>
        <taxon>Sphingobacteriales</taxon>
        <taxon>Sphingobacteriaceae</taxon>
        <taxon>Sphingobacterium</taxon>
    </lineage>
</organism>
<proteinExistence type="predicted"/>
<dbReference type="Pfam" id="PF04466">
    <property type="entry name" value="Terminase_3"/>
    <property type="match status" value="1"/>
</dbReference>
<reference evidence="3" key="1">
    <citation type="submission" date="2018-02" db="EMBL/GenBank/DDBJ databases">
        <authorList>
            <person name="Vasarhelyi B.M."/>
            <person name="Deshmukh S."/>
            <person name="Balint B."/>
            <person name="Kukolya J."/>
        </authorList>
    </citation>
    <scope>NUCLEOTIDE SEQUENCE</scope>
    <source>
        <strain evidence="3">KB22</strain>
    </source>
</reference>
<dbReference type="InterPro" id="IPR035413">
    <property type="entry name" value="Terminase_L_C"/>
</dbReference>
<dbReference type="RefSeq" id="WP_196934879.1">
    <property type="nucleotide sequence ID" value="NZ_MU158698.1"/>
</dbReference>
<evidence type="ECO:0000259" key="2">
    <source>
        <dbReference type="Pfam" id="PF17288"/>
    </source>
</evidence>
<dbReference type="AlphaFoldDB" id="A0A928UXT4"/>
<dbReference type="InterPro" id="IPR052380">
    <property type="entry name" value="Viral_DNA_packaging_terminase"/>
</dbReference>
<dbReference type="InterPro" id="IPR035412">
    <property type="entry name" value="Terminase_L_N"/>
</dbReference>
<protein>
    <submittedName>
        <fullName evidence="3">PBSX family phage terminase large subunit</fullName>
    </submittedName>
</protein>
<evidence type="ECO:0000313" key="3">
    <source>
        <dbReference type="EMBL" id="MBE8712549.1"/>
    </source>
</evidence>
<keyword evidence="4" id="KW-1185">Reference proteome</keyword>
<comment type="caution">
    <text evidence="3">The sequence shown here is derived from an EMBL/GenBank/DDBJ whole genome shotgun (WGS) entry which is preliminary data.</text>
</comment>
<dbReference type="Gene3D" id="3.30.420.280">
    <property type="match status" value="1"/>
</dbReference>
<dbReference type="Pfam" id="PF17288">
    <property type="entry name" value="Terminase_3C"/>
    <property type="match status" value="1"/>
</dbReference>
<sequence>MTSRIKVQKKYKPLYKNKDKSVTLVTGGRGSGKSFNVSTNIERLSYEKGHKMLFSRYTMAAANISVIPEFIEKIQLDGGQKHFKITKTEILNKFSGSAIMFRPIKTSSGNQTANLKSIQGLTTFVGDEMEEWESEDDYDKLRLSIRKKGIQNRIILVMNPTNSDHFIYKKYIEHTHRIETIDGIDVQISTHPDVLHIHTSYLDNIKNVDQKFLDEIENIKQKSIAQATRSANSELIGKNLLGDEEAFKKEFHKAFQRTKYAYVVIGRWADTAEGVIITDWMEGEFDLSLPYGYGQDYGFSVDPTTLIKVAVDKRLKRIYVDEEYYETKQLGTEAIYQINKSRIHGQDDLIIGDSQEGRLILDLQELGLNIQECEKGPGSVVAGLTAIANYTLVVTPRSTNIKKELRNYVWNDKKAGIPIDKWNHAIDAIRYIFRRLTDGHEIDDSIFDLF</sequence>
<name>A0A928UXT4_9SPHI</name>
<dbReference type="InterPro" id="IPR027417">
    <property type="entry name" value="P-loop_NTPase"/>
</dbReference>